<proteinExistence type="predicted"/>
<evidence type="ECO:0000256" key="1">
    <source>
        <dbReference type="SAM" id="MobiDB-lite"/>
    </source>
</evidence>
<comment type="caution">
    <text evidence="2">The sequence shown here is derived from an EMBL/GenBank/DDBJ whole genome shotgun (WGS) entry which is preliminary data.</text>
</comment>
<dbReference type="Proteomes" id="UP001549920">
    <property type="component" value="Unassembled WGS sequence"/>
</dbReference>
<sequence>MKVNYFTGEEVNQNEDNQEIEDQSNEETGNSKKRRRREESWKDRLNKRLKNSGKSYIGVRNTKEQKEKEIGEVCSCKKECFNKITADERSQIFQRFWKLGSHDKQWEFILRHICSKNINKMQLERKSTRSQTIIYNLPNNVKDKVVVCKRMFLNTLSITEKWVYTAIEKEGSIIEDRRGQHLNRPHRMKEVTAQSIIEHIRQFPVVDSHYTRKESNRLYLNETLNLSKMYRLYKEWYKEKPENDLTNLATKSQYERIFNTKFNYSFFKPKKDLCDICFIYENADEERKTQLKENYDLHVKEKEEVRKLKDNEKANSSQDTMSVACFDLEKVLYIPQSEVSRFYYKRKYAVYNFTIYDVLMKKGYCYVWHQEIAKRGAIEISSCLWHYIKHEVVEKGKSEISFYSDSCAGQNRNRFVFAMFQHASRLFGVDICHRFFEKGHSQSEGDTMHACVERAKKNHVIYTPEQMYCIVSNAKVEGEKFTVKEMTQSDFYDFKDLVNKPDVNWFQGDDSQKVFWSRVKEVNIKHTNPDQILYKYSLLPESESKTLTTNRVSSRRRRRGNNSNSQAVARLNPAYTESIPVPMPLYNDLMELCSAGAIPQTYHYFYNNLKPQNSTETNQVNDASDSE</sequence>
<organism evidence="2 3">
    <name type="scientific">Loxostege sticticalis</name>
    <name type="common">Beet webworm moth</name>
    <dbReference type="NCBI Taxonomy" id="481309"/>
    <lineage>
        <taxon>Eukaryota</taxon>
        <taxon>Metazoa</taxon>
        <taxon>Ecdysozoa</taxon>
        <taxon>Arthropoda</taxon>
        <taxon>Hexapoda</taxon>
        <taxon>Insecta</taxon>
        <taxon>Pterygota</taxon>
        <taxon>Neoptera</taxon>
        <taxon>Endopterygota</taxon>
        <taxon>Lepidoptera</taxon>
        <taxon>Glossata</taxon>
        <taxon>Ditrysia</taxon>
        <taxon>Pyraloidea</taxon>
        <taxon>Crambidae</taxon>
        <taxon>Pyraustinae</taxon>
        <taxon>Loxostege</taxon>
    </lineage>
</organism>
<name>A0ABR3H035_LOXSC</name>
<dbReference type="EMBL" id="JBEUOH010000031">
    <property type="protein sequence ID" value="KAL0853102.1"/>
    <property type="molecule type" value="Genomic_DNA"/>
</dbReference>
<feature type="region of interest" description="Disordered" evidence="1">
    <location>
        <begin position="1"/>
        <end position="44"/>
    </location>
</feature>
<protein>
    <submittedName>
        <fullName evidence="2">Uncharacterized protein</fullName>
    </submittedName>
</protein>
<evidence type="ECO:0000313" key="2">
    <source>
        <dbReference type="EMBL" id="KAL0853102.1"/>
    </source>
</evidence>
<dbReference type="PANTHER" id="PTHR10773">
    <property type="entry name" value="DNA-DIRECTED RNA POLYMERASES I, II, AND III SUBUNIT RPABC2"/>
    <property type="match status" value="1"/>
</dbReference>
<feature type="compositionally biased region" description="Acidic residues" evidence="1">
    <location>
        <begin position="12"/>
        <end position="25"/>
    </location>
</feature>
<keyword evidence="3" id="KW-1185">Reference proteome</keyword>
<feature type="region of interest" description="Disordered" evidence="1">
    <location>
        <begin position="545"/>
        <end position="569"/>
    </location>
</feature>
<evidence type="ECO:0000313" key="3">
    <source>
        <dbReference type="Proteomes" id="UP001549920"/>
    </source>
</evidence>
<dbReference type="PANTHER" id="PTHR10773:SF19">
    <property type="match status" value="1"/>
</dbReference>
<reference evidence="2 3" key="1">
    <citation type="submission" date="2024-06" db="EMBL/GenBank/DDBJ databases">
        <title>A chromosome-level genome assembly of beet webworm, Loxostege sticticalis.</title>
        <authorList>
            <person name="Zhang Y."/>
        </authorList>
    </citation>
    <scope>NUCLEOTIDE SEQUENCE [LARGE SCALE GENOMIC DNA]</scope>
    <source>
        <strain evidence="2">AQ026</strain>
        <tissue evidence="2">Whole body</tissue>
    </source>
</reference>
<gene>
    <name evidence="2" type="ORF">ABMA27_012870</name>
</gene>
<accession>A0ABR3H035</accession>